<sequence>MKDSVKGLRHAVGRKKRALVERAWRMRASARRQALFSGDPALREVSLGDQVVCGRVVERFTAAEAAARNLGLVVDACDAVGISYFLVPGTSRVRHTVGVNMADRDRLLAAMEERHADSGAFIGRPRGADRLIHAALFADGGLPKAVRDAAVVRVGEVLLGPAGQVVAGADLACDVEFWRDGAAVLAGADGQQRLAELQLQAAEEVFSEALVAPRRNRVSDVVPPSEQKPAWVRVRERDVATFQPFTELTVDDVDFPIDVVYTWVDGDEPAMREKRTKYIGETEIDIADREFGESRYTSHDELRYSLRSVWMYAPFVRNIYVVTDGQVPRWLDTSVPGVRVVDHREIFPEGVLPVFNSHAIETRLHHIPGLSEHYLYFNDDVFVGRPVTPQHFFQGSGIMRVPMSPLKIGLGDPHFENPAPNSAGKNVRRLLKGAYGRFTTNKFMHTPHPQVRTLLHELEERFPADFDRTMRSRFRSITDIPPISSSHHHALMTGRAVRGGFTFRYIDVGKPDAGDKLAKLGATRKFDFFCVNDVDSRHIDGPNLESMVTDFLEAYFPCVAPWEL</sequence>
<proteinExistence type="inferred from homology"/>
<evidence type="ECO:0000313" key="9">
    <source>
        <dbReference type="Proteomes" id="UP000546642"/>
    </source>
</evidence>
<organism evidence="8 9">
    <name type="scientific">Nocardiopsis mwathae</name>
    <dbReference type="NCBI Taxonomy" id="1472723"/>
    <lineage>
        <taxon>Bacteria</taxon>
        <taxon>Bacillati</taxon>
        <taxon>Actinomycetota</taxon>
        <taxon>Actinomycetes</taxon>
        <taxon>Streptosporangiales</taxon>
        <taxon>Nocardiopsidaceae</taxon>
        <taxon>Nocardiopsis</taxon>
    </lineage>
</organism>
<evidence type="ECO:0008006" key="10">
    <source>
        <dbReference type="Google" id="ProtNLM"/>
    </source>
</evidence>
<evidence type="ECO:0000259" key="6">
    <source>
        <dbReference type="Pfam" id="PF17102"/>
    </source>
</evidence>
<reference evidence="8 9" key="1">
    <citation type="submission" date="2020-08" db="EMBL/GenBank/DDBJ databases">
        <title>Sequencing the genomes of 1000 actinobacteria strains.</title>
        <authorList>
            <person name="Klenk H.-P."/>
        </authorList>
    </citation>
    <scope>NUCLEOTIDE SEQUENCE [LARGE SCALE GENOMIC DNA]</scope>
    <source>
        <strain evidence="8 9">DSM 46659</strain>
    </source>
</reference>
<keyword evidence="2" id="KW-0808">Transferase</keyword>
<dbReference type="Pfam" id="PF11380">
    <property type="entry name" value="Stealth_CR2"/>
    <property type="match status" value="1"/>
</dbReference>
<dbReference type="PANTHER" id="PTHR24045:SF0">
    <property type="entry name" value="N-ACETYLGLUCOSAMINE-1-PHOSPHOTRANSFERASE SUBUNITS ALPHA_BETA"/>
    <property type="match status" value="1"/>
</dbReference>
<evidence type="ECO:0000256" key="3">
    <source>
        <dbReference type="ARBA" id="ARBA00023169"/>
    </source>
</evidence>
<accession>A0A7X0D873</accession>
<feature type="domain" description="Stealth protein CR4 conserved region 4" evidence="7">
    <location>
        <begin position="522"/>
        <end position="564"/>
    </location>
</feature>
<keyword evidence="9" id="KW-1185">Reference proteome</keyword>
<evidence type="ECO:0000259" key="4">
    <source>
        <dbReference type="Pfam" id="PF11380"/>
    </source>
</evidence>
<evidence type="ECO:0000259" key="7">
    <source>
        <dbReference type="Pfam" id="PF17103"/>
    </source>
</evidence>
<comment type="similarity">
    <text evidence="1">Belongs to the stealth family.</text>
</comment>
<comment type="caution">
    <text evidence="8">The sequence shown here is derived from an EMBL/GenBank/DDBJ whole genome shotgun (WGS) entry which is preliminary data.</text>
</comment>
<dbReference type="InterPro" id="IPR031356">
    <property type="entry name" value="Stealth_CR4"/>
</dbReference>
<dbReference type="Pfam" id="PF17103">
    <property type="entry name" value="Stealth_CR4"/>
    <property type="match status" value="1"/>
</dbReference>
<evidence type="ECO:0000256" key="1">
    <source>
        <dbReference type="ARBA" id="ARBA00007583"/>
    </source>
</evidence>
<dbReference type="InterPro" id="IPR031357">
    <property type="entry name" value="Stealth_CR3"/>
</dbReference>
<name>A0A7X0D873_9ACTN</name>
<evidence type="ECO:0000313" key="8">
    <source>
        <dbReference type="EMBL" id="MBB6173719.1"/>
    </source>
</evidence>
<dbReference type="Proteomes" id="UP000546642">
    <property type="component" value="Unassembled WGS sequence"/>
</dbReference>
<feature type="domain" description="Stealth protein CR1 conserved region 1" evidence="5">
    <location>
        <begin position="255"/>
        <end position="281"/>
    </location>
</feature>
<dbReference type="EMBL" id="JACHDS010000001">
    <property type="protein sequence ID" value="MBB6173719.1"/>
    <property type="molecule type" value="Genomic_DNA"/>
</dbReference>
<evidence type="ECO:0000256" key="2">
    <source>
        <dbReference type="ARBA" id="ARBA00022679"/>
    </source>
</evidence>
<feature type="domain" description="Stealth protein CR3 conserved region 3" evidence="6">
    <location>
        <begin position="444"/>
        <end position="490"/>
    </location>
</feature>
<gene>
    <name evidence="8" type="ORF">HNR23_003779</name>
</gene>
<dbReference type="InterPro" id="IPR021520">
    <property type="entry name" value="Stealth_CR2"/>
</dbReference>
<evidence type="ECO:0000259" key="5">
    <source>
        <dbReference type="Pfam" id="PF17101"/>
    </source>
</evidence>
<dbReference type="InterPro" id="IPR031358">
    <property type="entry name" value="Stealth_CR1"/>
</dbReference>
<protein>
    <recommendedName>
        <fullName evidence="10">Sugar phosphotransferase</fullName>
    </recommendedName>
</protein>
<dbReference type="InterPro" id="IPR047141">
    <property type="entry name" value="Stealth"/>
</dbReference>
<dbReference type="RefSeq" id="WP_221308171.1">
    <property type="nucleotide sequence ID" value="NZ_JACHDS010000001.1"/>
</dbReference>
<keyword evidence="3" id="KW-0270">Exopolysaccharide synthesis</keyword>
<dbReference type="Pfam" id="PF17101">
    <property type="entry name" value="Stealth_CR1"/>
    <property type="match status" value="1"/>
</dbReference>
<dbReference type="PANTHER" id="PTHR24045">
    <property type="match status" value="1"/>
</dbReference>
<dbReference type="GO" id="GO:0016772">
    <property type="term" value="F:transferase activity, transferring phosphorus-containing groups"/>
    <property type="evidence" value="ECO:0007669"/>
    <property type="project" value="InterPro"/>
</dbReference>
<feature type="domain" description="Stealth protein CR2 conserved region 2" evidence="4">
    <location>
        <begin position="295"/>
        <end position="398"/>
    </location>
</feature>
<dbReference type="Pfam" id="PF17102">
    <property type="entry name" value="Stealth_CR3"/>
    <property type="match status" value="1"/>
</dbReference>
<dbReference type="AlphaFoldDB" id="A0A7X0D873"/>
<dbReference type="GO" id="GO:0000271">
    <property type="term" value="P:polysaccharide biosynthetic process"/>
    <property type="evidence" value="ECO:0007669"/>
    <property type="project" value="UniProtKB-KW"/>
</dbReference>